<sequence>MPYRRGISSSVGIECEFGACCAGAVAGGGAGLKAGRMEQGWFLLHYTDPSADPLRTLARSDTSPAATVSTGDDHLMGRFVVSAAARDQLLDANDRGEGEGELGHDQSLTGEQGEGTEGERDESAAEQERDHDPVAVLLVLVLAASEATASGTSEATTSSADLIHGALDFLAGRELDLVGRGTKRHWSEPIEKV</sequence>
<organism evidence="2">
    <name type="scientific">Anopheles coluzzii</name>
    <name type="common">African malaria mosquito</name>
    <dbReference type="NCBI Taxonomy" id="1518534"/>
    <lineage>
        <taxon>Eukaryota</taxon>
        <taxon>Metazoa</taxon>
        <taxon>Ecdysozoa</taxon>
        <taxon>Arthropoda</taxon>
        <taxon>Hexapoda</taxon>
        <taxon>Insecta</taxon>
        <taxon>Pterygota</taxon>
        <taxon>Neoptera</taxon>
        <taxon>Endopterygota</taxon>
        <taxon>Diptera</taxon>
        <taxon>Nematocera</taxon>
        <taxon>Culicoidea</taxon>
        <taxon>Culicidae</taxon>
        <taxon>Anophelinae</taxon>
        <taxon>Anopheles</taxon>
    </lineage>
</organism>
<evidence type="ECO:0000256" key="1">
    <source>
        <dbReference type="SAM" id="MobiDB-lite"/>
    </source>
</evidence>
<accession>A0A8W7PKZ5</accession>
<proteinExistence type="predicted"/>
<feature type="compositionally biased region" description="Basic and acidic residues" evidence="1">
    <location>
        <begin position="93"/>
        <end position="104"/>
    </location>
</feature>
<dbReference type="Proteomes" id="UP000075882">
    <property type="component" value="Unassembled WGS sequence"/>
</dbReference>
<evidence type="ECO:0000313" key="2">
    <source>
        <dbReference type="EnsemblMetazoa" id="ACOM033287-PA.1"/>
    </source>
</evidence>
<dbReference type="EnsemblMetazoa" id="ACOM033287-RA">
    <property type="protein sequence ID" value="ACOM033287-PA.1"/>
    <property type="gene ID" value="ACOM033287"/>
</dbReference>
<name>A0A8W7PKZ5_ANOCL</name>
<feature type="compositionally biased region" description="Basic and acidic residues" evidence="1">
    <location>
        <begin position="117"/>
        <end position="130"/>
    </location>
</feature>
<feature type="region of interest" description="Disordered" evidence="1">
    <location>
        <begin position="93"/>
        <end position="130"/>
    </location>
</feature>
<dbReference type="AlphaFoldDB" id="A0A8W7PKZ5"/>
<protein>
    <submittedName>
        <fullName evidence="2">Uncharacterized protein</fullName>
    </submittedName>
</protein>
<reference evidence="2" key="1">
    <citation type="submission" date="2022-08" db="UniProtKB">
        <authorList>
            <consortium name="EnsemblMetazoa"/>
        </authorList>
    </citation>
    <scope>IDENTIFICATION</scope>
</reference>